<dbReference type="InterPro" id="IPR001810">
    <property type="entry name" value="F-box_dom"/>
</dbReference>
<name>A0A4P9YS19_9FUNG</name>
<organism evidence="2 3">
    <name type="scientific">Syncephalis pseudoplumigaleata</name>
    <dbReference type="NCBI Taxonomy" id="1712513"/>
    <lineage>
        <taxon>Eukaryota</taxon>
        <taxon>Fungi</taxon>
        <taxon>Fungi incertae sedis</taxon>
        <taxon>Zoopagomycota</taxon>
        <taxon>Zoopagomycotina</taxon>
        <taxon>Zoopagomycetes</taxon>
        <taxon>Zoopagales</taxon>
        <taxon>Piptocephalidaceae</taxon>
        <taxon>Syncephalis</taxon>
    </lineage>
</organism>
<gene>
    <name evidence="2" type="ORF">SYNPS1DRAFT_31914</name>
</gene>
<dbReference type="EMBL" id="KZ992045">
    <property type="protein sequence ID" value="RKP22485.1"/>
    <property type="molecule type" value="Genomic_DNA"/>
</dbReference>
<accession>A0A4P9YS19</accession>
<dbReference type="InterPro" id="IPR036047">
    <property type="entry name" value="F-box-like_dom_sf"/>
</dbReference>
<dbReference type="AlphaFoldDB" id="A0A4P9YS19"/>
<feature type="domain" description="F-box" evidence="1">
    <location>
        <begin position="16"/>
        <end position="63"/>
    </location>
</feature>
<dbReference type="SUPFAM" id="SSF81383">
    <property type="entry name" value="F-box domain"/>
    <property type="match status" value="1"/>
</dbReference>
<keyword evidence="3" id="KW-1185">Reference proteome</keyword>
<dbReference type="Gene3D" id="1.20.1280.50">
    <property type="match status" value="1"/>
</dbReference>
<sequence length="494" mass="55645">MTIVGSSIRDSPRAPVDLLATLPYYERDYLLSLLGHTGLMRLSACCRAWRSIICNDTALWKGQYKRAFLSGAYRDKEWEFVLWCLRTDAGDGSAPIRRADLLEKDIDWYNVYRRRVTTENNWRHDRASTIEMDAVTQRDQHMADYRYSVHSTSATGAVVSLQHIRDATQCPRYYNLEFSSQPISAHAAGANEEHSLFAAPSATLLDGISDVEQQKFRSITMSDHYMFARHGLDDELQHTITIRARGHSSVLGTISIAGECVISGVSGKWALATRRLDDQYEDDVYIGVSAPIHSIEIVDLERAIKHTPSFGGLWNADCIYEADDDSVVVYTARMEEGEKAHRLDWVLHRLSGDDGALEQSRTGWLYLPDLGYTELNDAHAMSNAQVVITIEDTNGGNVYIVHSVASAGQGTTPEEEVALYTMGMPLPLLEQGIPSFHYETDLYCSHAYTKDQFYGRMDIDGHEHLIGSLYLLHALWYNKQGKEEKAPTRAYTGR</sequence>
<evidence type="ECO:0000313" key="3">
    <source>
        <dbReference type="Proteomes" id="UP000278143"/>
    </source>
</evidence>
<evidence type="ECO:0000313" key="2">
    <source>
        <dbReference type="EMBL" id="RKP22485.1"/>
    </source>
</evidence>
<proteinExistence type="predicted"/>
<dbReference type="PROSITE" id="PS50181">
    <property type="entry name" value="FBOX"/>
    <property type="match status" value="1"/>
</dbReference>
<evidence type="ECO:0000259" key="1">
    <source>
        <dbReference type="PROSITE" id="PS50181"/>
    </source>
</evidence>
<reference evidence="3" key="1">
    <citation type="journal article" date="2018" name="Nat. Microbiol.">
        <title>Leveraging single-cell genomics to expand the fungal tree of life.</title>
        <authorList>
            <person name="Ahrendt S.R."/>
            <person name="Quandt C.A."/>
            <person name="Ciobanu D."/>
            <person name="Clum A."/>
            <person name="Salamov A."/>
            <person name="Andreopoulos B."/>
            <person name="Cheng J.F."/>
            <person name="Woyke T."/>
            <person name="Pelin A."/>
            <person name="Henrissat B."/>
            <person name="Reynolds N.K."/>
            <person name="Benny G.L."/>
            <person name="Smith M.E."/>
            <person name="James T.Y."/>
            <person name="Grigoriev I.V."/>
        </authorList>
    </citation>
    <scope>NUCLEOTIDE SEQUENCE [LARGE SCALE GENOMIC DNA]</scope>
    <source>
        <strain evidence="3">Benny S71-1</strain>
    </source>
</reference>
<dbReference type="Proteomes" id="UP000278143">
    <property type="component" value="Unassembled WGS sequence"/>
</dbReference>
<protein>
    <recommendedName>
        <fullName evidence="1">F-box domain-containing protein</fullName>
    </recommendedName>
</protein>